<evidence type="ECO:0000313" key="1">
    <source>
        <dbReference type="EMBL" id="RMX48680.1"/>
    </source>
</evidence>
<evidence type="ECO:0000313" key="2">
    <source>
        <dbReference type="Proteomes" id="UP000275408"/>
    </source>
</evidence>
<dbReference type="AlphaFoldDB" id="A0A3M6U4T7"/>
<dbReference type="Proteomes" id="UP000275408">
    <property type="component" value="Unassembled WGS sequence"/>
</dbReference>
<accession>A0A3M6U4T7</accession>
<keyword evidence="2" id="KW-1185">Reference proteome</keyword>
<reference evidence="1 2" key="1">
    <citation type="journal article" date="2018" name="Sci. Rep.">
        <title>Comparative analysis of the Pocillopora damicornis genome highlights role of immune system in coral evolution.</title>
        <authorList>
            <person name="Cunning R."/>
            <person name="Bay R.A."/>
            <person name="Gillette P."/>
            <person name="Baker A.C."/>
            <person name="Traylor-Knowles N."/>
        </authorList>
    </citation>
    <scope>NUCLEOTIDE SEQUENCE [LARGE SCALE GENOMIC DNA]</scope>
    <source>
        <strain evidence="1">RSMAS</strain>
        <tissue evidence="1">Whole animal</tissue>
    </source>
</reference>
<gene>
    <name evidence="1" type="ORF">pdam_00014318</name>
</gene>
<organism evidence="1 2">
    <name type="scientific">Pocillopora damicornis</name>
    <name type="common">Cauliflower coral</name>
    <name type="synonym">Millepora damicornis</name>
    <dbReference type="NCBI Taxonomy" id="46731"/>
    <lineage>
        <taxon>Eukaryota</taxon>
        <taxon>Metazoa</taxon>
        <taxon>Cnidaria</taxon>
        <taxon>Anthozoa</taxon>
        <taxon>Hexacorallia</taxon>
        <taxon>Scleractinia</taxon>
        <taxon>Astrocoeniina</taxon>
        <taxon>Pocilloporidae</taxon>
        <taxon>Pocillopora</taxon>
    </lineage>
</organism>
<sequence length="65" mass="7259">MSLVSWKVARGEPQIPCGLPCGLQYRKITCEPVLYYLKDGPKRGFVREELQIGPPGTELSPEGIR</sequence>
<name>A0A3M6U4T7_POCDA</name>
<comment type="caution">
    <text evidence="1">The sequence shown here is derived from an EMBL/GenBank/DDBJ whole genome shotgun (WGS) entry which is preliminary data.</text>
</comment>
<dbReference type="EMBL" id="RCHS01002240">
    <property type="protein sequence ID" value="RMX48680.1"/>
    <property type="molecule type" value="Genomic_DNA"/>
</dbReference>
<proteinExistence type="predicted"/>
<protein>
    <submittedName>
        <fullName evidence="1">Uncharacterized protein</fullName>
    </submittedName>
</protein>